<evidence type="ECO:0000256" key="1">
    <source>
        <dbReference type="SAM" id="SignalP"/>
    </source>
</evidence>
<dbReference type="Proteomes" id="UP000268291">
    <property type="component" value="Unassembled WGS sequence"/>
</dbReference>
<dbReference type="NCBIfam" id="TIGR01653">
    <property type="entry name" value="lactococcin_972"/>
    <property type="match status" value="1"/>
</dbReference>
<feature type="chain" id="PRO_5015202380" evidence="1">
    <location>
        <begin position="30"/>
        <end position="105"/>
    </location>
</feature>
<dbReference type="EMBL" id="RZGY01000001">
    <property type="protein sequence ID" value="RUQ87753.1"/>
    <property type="molecule type" value="Genomic_DNA"/>
</dbReference>
<gene>
    <name evidence="2" type="ORF">CLV49_1257</name>
    <name evidence="3" type="ORF">ELQ93_12910</name>
</gene>
<protein>
    <submittedName>
        <fullName evidence="2">Lactococcin 972 family bacteriocin</fullName>
    </submittedName>
</protein>
<proteinExistence type="predicted"/>
<comment type="caution">
    <text evidence="2">The sequence shown here is derived from an EMBL/GenBank/DDBJ whole genome shotgun (WGS) entry which is preliminary data.</text>
</comment>
<dbReference type="Gene3D" id="2.60.40.2850">
    <property type="match status" value="1"/>
</dbReference>
<dbReference type="InterPro" id="IPR006540">
    <property type="entry name" value="Lactococcin_972"/>
</dbReference>
<feature type="signal peptide" evidence="1">
    <location>
        <begin position="1"/>
        <end position="29"/>
    </location>
</feature>
<dbReference type="AlphaFoldDB" id="A0A2P8GUK5"/>
<dbReference type="EMBL" id="PYAU01000001">
    <property type="protein sequence ID" value="PSL37650.1"/>
    <property type="molecule type" value="Genomic_DNA"/>
</dbReference>
<dbReference type="RefSeq" id="WP_106562768.1">
    <property type="nucleotide sequence ID" value="NZ_PYAU01000001.1"/>
</dbReference>
<dbReference type="Proteomes" id="UP000241203">
    <property type="component" value="Unassembled WGS sequence"/>
</dbReference>
<dbReference type="Pfam" id="PF09683">
    <property type="entry name" value="Lactococcin_972"/>
    <property type="match status" value="1"/>
</dbReference>
<organism evidence="2 4">
    <name type="scientific">Labedella gwakjiensis</name>
    <dbReference type="NCBI Taxonomy" id="390269"/>
    <lineage>
        <taxon>Bacteria</taxon>
        <taxon>Bacillati</taxon>
        <taxon>Actinomycetota</taxon>
        <taxon>Actinomycetes</taxon>
        <taxon>Micrococcales</taxon>
        <taxon>Microbacteriaceae</taxon>
        <taxon>Labedella</taxon>
    </lineage>
</organism>
<dbReference type="OrthoDB" id="5125456at2"/>
<keyword evidence="5" id="KW-1185">Reference proteome</keyword>
<reference evidence="2 4" key="1">
    <citation type="submission" date="2018-03" db="EMBL/GenBank/DDBJ databases">
        <title>Genomic Encyclopedia of Archaeal and Bacterial Type Strains, Phase II (KMG-II): from individual species to whole genera.</title>
        <authorList>
            <person name="Goeker M."/>
        </authorList>
    </citation>
    <scope>NUCLEOTIDE SEQUENCE [LARGE SCALE GENOMIC DNA]</scope>
    <source>
        <strain evidence="2 4">DSM 21548</strain>
    </source>
</reference>
<evidence type="ECO:0000313" key="5">
    <source>
        <dbReference type="Proteomes" id="UP000268291"/>
    </source>
</evidence>
<reference evidence="3 5" key="2">
    <citation type="submission" date="2018-12" db="EMBL/GenBank/DDBJ databases">
        <authorList>
            <person name="hu s."/>
            <person name="Xu Y."/>
            <person name="Xu B."/>
            <person name="Li F."/>
        </authorList>
    </citation>
    <scope>NUCLEOTIDE SEQUENCE [LARGE SCALE GENOMIC DNA]</scope>
    <source>
        <strain evidence="3 5">KSW2-17</strain>
    </source>
</reference>
<keyword evidence="1" id="KW-0732">Signal</keyword>
<evidence type="ECO:0000313" key="4">
    <source>
        <dbReference type="Proteomes" id="UP000241203"/>
    </source>
</evidence>
<name>A0A2P8GUK5_9MICO</name>
<evidence type="ECO:0000313" key="2">
    <source>
        <dbReference type="EMBL" id="PSL37650.1"/>
    </source>
</evidence>
<sequence length="105" mass="10910">MNRWKSAGLKGLAAAGVALTVVLTPMAGAEAGTTTKKAGGGLWEYGVESVVFSHYHHAKKYHSATACDGGIVMHCSKKSAAPGSWAKASTGKTYIGGNTAYWDTY</sequence>
<accession>A0A2P8GUK5</accession>
<evidence type="ECO:0000313" key="3">
    <source>
        <dbReference type="EMBL" id="RUQ87753.1"/>
    </source>
</evidence>